<dbReference type="InterPro" id="IPR047610">
    <property type="entry name" value="ImuA_translesion"/>
</dbReference>
<dbReference type="PIRSF" id="PIRSF037290">
    <property type="entry name" value="UCP037290"/>
    <property type="match status" value="1"/>
</dbReference>
<dbReference type="SUPFAM" id="SSF52540">
    <property type="entry name" value="P-loop containing nucleoside triphosphate hydrolases"/>
    <property type="match status" value="1"/>
</dbReference>
<evidence type="ECO:0000313" key="2">
    <source>
        <dbReference type="Proteomes" id="UP000055136"/>
    </source>
</evidence>
<evidence type="ECO:0000313" key="1">
    <source>
        <dbReference type="EMBL" id="ALP52897.1"/>
    </source>
</evidence>
<dbReference type="Gene3D" id="3.40.50.300">
    <property type="entry name" value="P-loop containing nucleotide triphosphate hydrolases"/>
    <property type="match status" value="1"/>
</dbReference>
<dbReference type="Proteomes" id="UP000055136">
    <property type="component" value="Chromosome"/>
</dbReference>
<name>A0A0S2TCM3_9GAMM</name>
<evidence type="ECO:0008006" key="3">
    <source>
        <dbReference type="Google" id="ProtNLM"/>
    </source>
</evidence>
<protein>
    <recommendedName>
        <fullName evidence="3">SOS cell division inhibitor SulA</fullName>
    </recommendedName>
</protein>
<dbReference type="KEGG" id="tee:Tel_06855"/>
<dbReference type="AlphaFoldDB" id="A0A0S2TCM3"/>
<gene>
    <name evidence="1" type="ORF">Tel_06855</name>
</gene>
<accession>A0A0S2TCM3</accession>
<keyword evidence="2" id="KW-1185">Reference proteome</keyword>
<dbReference type="NCBIfam" id="NF033429">
    <property type="entry name" value="ImuA_translesion"/>
    <property type="match status" value="1"/>
</dbReference>
<dbReference type="InterPro" id="IPR027417">
    <property type="entry name" value="P-loop_NTPase"/>
</dbReference>
<proteinExistence type="predicted"/>
<dbReference type="InterPro" id="IPR017166">
    <property type="entry name" value="UCP037290"/>
</dbReference>
<dbReference type="GO" id="GO:0051782">
    <property type="term" value="P:negative regulation of cell division"/>
    <property type="evidence" value="ECO:0007669"/>
    <property type="project" value="InterPro"/>
</dbReference>
<dbReference type="InterPro" id="IPR004596">
    <property type="entry name" value="Cell_div_suppressor_SulA"/>
</dbReference>
<dbReference type="EMBL" id="CP013099">
    <property type="protein sequence ID" value="ALP52897.1"/>
    <property type="molecule type" value="Genomic_DNA"/>
</dbReference>
<dbReference type="Pfam" id="PF03846">
    <property type="entry name" value="SulA"/>
    <property type="match status" value="1"/>
</dbReference>
<reference evidence="1" key="1">
    <citation type="submission" date="2015-10" db="EMBL/GenBank/DDBJ databases">
        <title>Description of Candidatus Tenderia electrophaga gen. nov, sp. nov., an Uncultivated Electroautotroph from a Biocathode Enrichment.</title>
        <authorList>
            <person name="Eddie B.J."/>
            <person name="Malanoski A.P."/>
            <person name="Wang Z."/>
            <person name="Hall R.J."/>
            <person name="Oh S.D."/>
            <person name="Heiner C."/>
            <person name="Lin B."/>
            <person name="Strycharz-Glaven S.M."/>
        </authorList>
    </citation>
    <scope>NUCLEOTIDE SEQUENCE [LARGE SCALE GENOMIC DNA]</scope>
    <source>
        <strain evidence="1">NRL1</strain>
    </source>
</reference>
<dbReference type="GO" id="GO:0009432">
    <property type="term" value="P:SOS response"/>
    <property type="evidence" value="ECO:0007669"/>
    <property type="project" value="InterPro"/>
</dbReference>
<dbReference type="STRING" id="1748243.Tel_06855"/>
<sequence length="202" mass="22177">MDGALQQLLRNNRLLWRGRGGVMPAGGGLATGFAALDTILPEGGWPRDALLELVVPQWGIGELQLLLPAMQAVARAGRWVVWIAPPHIPYAPALADGDVPLNRVLLLQPRRQEDIPWAMEKALHRHALVLAWPGRLKPVMVRRLQLAAEAGRSLGVLFQTRDRGASPAALRLRLQPTVSGLQVHILKSRAADRRQTVELALM</sequence>
<organism evidence="1 2">
    <name type="scientific">Candidatus Tenderia electrophaga</name>
    <dbReference type="NCBI Taxonomy" id="1748243"/>
    <lineage>
        <taxon>Bacteria</taxon>
        <taxon>Pseudomonadati</taxon>
        <taxon>Pseudomonadota</taxon>
        <taxon>Gammaproteobacteria</taxon>
        <taxon>Candidatus Tenderiales</taxon>
        <taxon>Candidatus Tenderiaceae</taxon>
        <taxon>Candidatus Tenderia</taxon>
    </lineage>
</organism>